<dbReference type="AlphaFoldDB" id="A0A1M2VGV1"/>
<organism evidence="16 17">
    <name type="scientific">Trametes pubescens</name>
    <name type="common">White-rot fungus</name>
    <dbReference type="NCBI Taxonomy" id="154538"/>
    <lineage>
        <taxon>Eukaryota</taxon>
        <taxon>Fungi</taxon>
        <taxon>Dikarya</taxon>
        <taxon>Basidiomycota</taxon>
        <taxon>Agaricomycotina</taxon>
        <taxon>Agaricomycetes</taxon>
        <taxon>Polyporales</taxon>
        <taxon>Polyporaceae</taxon>
        <taxon>Trametes</taxon>
    </lineage>
</organism>
<dbReference type="GO" id="GO:0005743">
    <property type="term" value="C:mitochondrial inner membrane"/>
    <property type="evidence" value="ECO:0007669"/>
    <property type="project" value="UniProtKB-SubCell"/>
</dbReference>
<feature type="region of interest" description="Disordered" evidence="13">
    <location>
        <begin position="249"/>
        <end position="272"/>
    </location>
</feature>
<keyword evidence="6" id="KW-0443">Lipid metabolism</keyword>
<reference evidence="16 17" key="1">
    <citation type="submission" date="2016-10" db="EMBL/GenBank/DDBJ databases">
        <title>Genome sequence of the basidiomycete white-rot fungus Trametes pubescens.</title>
        <authorList>
            <person name="Makela M.R."/>
            <person name="Granchi Z."/>
            <person name="Peng M."/>
            <person name="De Vries R.P."/>
            <person name="Grigoriev I."/>
            <person name="Riley R."/>
            <person name="Hilden K."/>
        </authorList>
    </citation>
    <scope>NUCLEOTIDE SEQUENCE [LARGE SCALE GENOMIC DNA]</scope>
    <source>
        <strain evidence="16 17">FBCC735</strain>
    </source>
</reference>
<evidence type="ECO:0000256" key="4">
    <source>
        <dbReference type="ARBA" id="ARBA00022787"/>
    </source>
</evidence>
<evidence type="ECO:0000256" key="2">
    <source>
        <dbReference type="ARBA" id="ARBA00010524"/>
    </source>
</evidence>
<feature type="signal peptide" evidence="14">
    <location>
        <begin position="1"/>
        <end position="16"/>
    </location>
</feature>
<dbReference type="GO" id="GO:0035965">
    <property type="term" value="P:cardiolipin acyl-chain remodeling"/>
    <property type="evidence" value="ECO:0007669"/>
    <property type="project" value="TreeGrafter"/>
</dbReference>
<keyword evidence="4" id="KW-1000">Mitochondrion outer membrane</keyword>
<keyword evidence="7" id="KW-0496">Mitochondrion</keyword>
<evidence type="ECO:0000256" key="3">
    <source>
        <dbReference type="ARBA" id="ARBA00022679"/>
    </source>
</evidence>
<dbReference type="Proteomes" id="UP000184267">
    <property type="component" value="Unassembled WGS sequence"/>
</dbReference>
<sequence length="340" mass="38036">MAGFLSKLTLSIVGLGSKALLRGGFCSSVTVKGMDNLIRALESDERNRGRGIVTMSNHISTWVLRCASYTDAFTQPWCRLDDPVVWGVLPTRFYRNSRRIRWTLGASDIMFTNPVFSTFFRYGQVIETFRGKGIFQPAIDIAIQKLNRGDWIHLFSEGKVNQESSDPASPNAARLLRFKWGIGRIVMEAQQPPIIIPMWLTGFDKLMPEGRSFPYKFLPRPGVELSVTFGEPVPVQDLQEALDKLVRERRLPEAPNSTHDGLADPSRPREEGLSGAVAEHGWLAQPVSHAMEGMAEHKDIGDPMLTKEIARVRSAVTAVIQREVEDLGRRVLGLAKRDLP</sequence>
<dbReference type="InterPro" id="IPR000872">
    <property type="entry name" value="Tafazzin"/>
</dbReference>
<dbReference type="PRINTS" id="PR00979">
    <property type="entry name" value="TAFAZZIN"/>
</dbReference>
<dbReference type="SMART" id="SM00563">
    <property type="entry name" value="PlsC"/>
    <property type="match status" value="1"/>
</dbReference>
<evidence type="ECO:0000256" key="9">
    <source>
        <dbReference type="ARBA" id="ARBA00023315"/>
    </source>
</evidence>
<comment type="catalytic activity">
    <reaction evidence="11">
        <text>1'-[1,2-diacyl-sn-glycero-3-phospho],3'-[1-acyl-sn-glycero-3-phospho]-glycerol + a 1,2-diacyl-sn-glycero-3-phosphocholine = a cardiolipin + a 1-acyl-sn-glycero-3-phosphocholine</text>
        <dbReference type="Rhea" id="RHEA:33731"/>
        <dbReference type="ChEBI" id="CHEBI:57643"/>
        <dbReference type="ChEBI" id="CHEBI:58168"/>
        <dbReference type="ChEBI" id="CHEBI:62237"/>
        <dbReference type="ChEBI" id="CHEBI:64743"/>
    </reaction>
    <physiologicalReaction direction="left-to-right" evidence="11">
        <dbReference type="Rhea" id="RHEA:33732"/>
    </physiologicalReaction>
    <physiologicalReaction direction="right-to-left" evidence="11">
        <dbReference type="Rhea" id="RHEA:33733"/>
    </physiologicalReaction>
</comment>
<dbReference type="PANTHER" id="PTHR12497:SF0">
    <property type="entry name" value="TAFAZZIN"/>
    <property type="match status" value="1"/>
</dbReference>
<keyword evidence="9" id="KW-0012">Acyltransferase</keyword>
<dbReference type="PANTHER" id="PTHR12497">
    <property type="entry name" value="TAZ PROTEIN TAFAZZIN"/>
    <property type="match status" value="1"/>
</dbReference>
<evidence type="ECO:0000256" key="13">
    <source>
        <dbReference type="SAM" id="MobiDB-lite"/>
    </source>
</evidence>
<evidence type="ECO:0000256" key="10">
    <source>
        <dbReference type="ARBA" id="ARBA00024323"/>
    </source>
</evidence>
<evidence type="ECO:0000256" key="6">
    <source>
        <dbReference type="ARBA" id="ARBA00023098"/>
    </source>
</evidence>
<evidence type="ECO:0000256" key="14">
    <source>
        <dbReference type="SAM" id="SignalP"/>
    </source>
</evidence>
<keyword evidence="5" id="KW-0999">Mitochondrion inner membrane</keyword>
<dbReference type="SUPFAM" id="SSF69593">
    <property type="entry name" value="Glycerol-3-phosphate (1)-acyltransferase"/>
    <property type="match status" value="1"/>
</dbReference>
<dbReference type="InterPro" id="IPR002123">
    <property type="entry name" value="Plipid/glycerol_acylTrfase"/>
</dbReference>
<evidence type="ECO:0000313" key="17">
    <source>
        <dbReference type="Proteomes" id="UP000184267"/>
    </source>
</evidence>
<keyword evidence="8" id="KW-0472">Membrane</keyword>
<accession>A0A1M2VGV1</accession>
<gene>
    <name evidence="16" type="ORF">TRAPUB_2376</name>
</gene>
<comment type="caution">
    <text evidence="16">The sequence shown here is derived from an EMBL/GenBank/DDBJ whole genome shotgun (WGS) entry which is preliminary data.</text>
</comment>
<keyword evidence="14" id="KW-0732">Signal</keyword>
<dbReference type="OMA" id="EIMFTNP"/>
<dbReference type="STRING" id="154538.A0A1M2VGV1"/>
<proteinExistence type="inferred from homology"/>
<evidence type="ECO:0000256" key="11">
    <source>
        <dbReference type="ARBA" id="ARBA00047906"/>
    </source>
</evidence>
<evidence type="ECO:0000259" key="15">
    <source>
        <dbReference type="SMART" id="SM00563"/>
    </source>
</evidence>
<dbReference type="GO" id="GO:0047184">
    <property type="term" value="F:1-acylglycerophosphocholine O-acyltransferase activity"/>
    <property type="evidence" value="ECO:0007669"/>
    <property type="project" value="TreeGrafter"/>
</dbReference>
<evidence type="ECO:0000313" key="16">
    <source>
        <dbReference type="EMBL" id="OJT06776.1"/>
    </source>
</evidence>
<name>A0A1M2VGV1_TRAPU</name>
<dbReference type="OrthoDB" id="193467at2759"/>
<dbReference type="CDD" id="cd07989">
    <property type="entry name" value="LPLAT_AGPAT-like"/>
    <property type="match status" value="1"/>
</dbReference>
<evidence type="ECO:0000256" key="7">
    <source>
        <dbReference type="ARBA" id="ARBA00023128"/>
    </source>
</evidence>
<comment type="subcellular location">
    <subcellularLocation>
        <location evidence="1">Mitochondrion inner membrane</location>
        <topology evidence="1">Peripheral membrane protein</topology>
        <orientation evidence="1">Intermembrane side</orientation>
    </subcellularLocation>
    <subcellularLocation>
        <location evidence="10">Mitochondrion outer membrane</location>
        <topology evidence="10">Peripheral membrane protein</topology>
        <orientation evidence="10">Intermembrane side</orientation>
    </subcellularLocation>
</comment>
<feature type="domain" description="Phospholipid/glycerol acyltransferase" evidence="15">
    <location>
        <begin position="52"/>
        <end position="203"/>
    </location>
</feature>
<evidence type="ECO:0000256" key="12">
    <source>
        <dbReference type="RuleBase" id="RU365062"/>
    </source>
</evidence>
<dbReference type="Pfam" id="PF01553">
    <property type="entry name" value="Acyltransferase"/>
    <property type="match status" value="1"/>
</dbReference>
<dbReference type="GO" id="GO:0007007">
    <property type="term" value="P:inner mitochondrial membrane organization"/>
    <property type="evidence" value="ECO:0007669"/>
    <property type="project" value="TreeGrafter"/>
</dbReference>
<protein>
    <recommendedName>
        <fullName evidence="12">Tafazzin family protein</fullName>
    </recommendedName>
</protein>
<feature type="chain" id="PRO_5012815443" description="Tafazzin family protein" evidence="14">
    <location>
        <begin position="17"/>
        <end position="340"/>
    </location>
</feature>
<evidence type="ECO:0000256" key="8">
    <source>
        <dbReference type="ARBA" id="ARBA00023136"/>
    </source>
</evidence>
<dbReference type="EMBL" id="MNAD01001263">
    <property type="protein sequence ID" value="OJT06776.1"/>
    <property type="molecule type" value="Genomic_DNA"/>
</dbReference>
<keyword evidence="17" id="KW-1185">Reference proteome</keyword>
<evidence type="ECO:0000256" key="5">
    <source>
        <dbReference type="ARBA" id="ARBA00022792"/>
    </source>
</evidence>
<evidence type="ECO:0000256" key="1">
    <source>
        <dbReference type="ARBA" id="ARBA00004137"/>
    </source>
</evidence>
<comment type="similarity">
    <text evidence="2 12">Belongs to the taffazin family.</text>
</comment>
<dbReference type="GO" id="GO:0005741">
    <property type="term" value="C:mitochondrial outer membrane"/>
    <property type="evidence" value="ECO:0007669"/>
    <property type="project" value="UniProtKB-SubCell"/>
</dbReference>
<keyword evidence="3" id="KW-0808">Transferase</keyword>